<dbReference type="AlphaFoldDB" id="A0A8I0N705"/>
<sequence length="143" mass="16143">MMHVATPMYDDIESVLARLSDQHRGEFSKVGFPSQDFTNRLLQFLWSGDTKALYFNGKPQAILSIKADPSLGPITWLLCTTEYFENGLPALRASRKYMQNAVKRHGPIHSFVGSDHPAAAKWMRALGFTFIADVGNTKLFRYT</sequence>
<comment type="caution">
    <text evidence="1">The sequence shown here is derived from an EMBL/GenBank/DDBJ whole genome shotgun (WGS) entry which is preliminary data.</text>
</comment>
<reference evidence="1" key="2">
    <citation type="submission" date="2020-10" db="EMBL/GenBank/DDBJ databases">
        <title>Enrichment of novel Verrucomicrobia, Bacteroidetes and Krumholzibacteria in an oxygen-limited, methane- and iron-fed bioreactor inoculated with Bothnian Sea sediments.</title>
        <authorList>
            <person name="Martins P.D."/>
            <person name="de Jong A."/>
            <person name="Lenstra W.K."/>
            <person name="van Helmond N.A.G.M."/>
            <person name="Slomp C.P."/>
            <person name="Jetten M.S.M."/>
            <person name="Welte C.U."/>
            <person name="Rasigraf O."/>
        </authorList>
    </citation>
    <scope>NUCLEOTIDE SEQUENCE</scope>
    <source>
        <strain evidence="1">MAG47</strain>
    </source>
</reference>
<accession>A0A8I0N705</accession>
<proteinExistence type="predicted"/>
<organism evidence="1 2">
    <name type="scientific">Brucella anthropi</name>
    <name type="common">Ochrobactrum anthropi</name>
    <dbReference type="NCBI Taxonomy" id="529"/>
    <lineage>
        <taxon>Bacteria</taxon>
        <taxon>Pseudomonadati</taxon>
        <taxon>Pseudomonadota</taxon>
        <taxon>Alphaproteobacteria</taxon>
        <taxon>Hyphomicrobiales</taxon>
        <taxon>Brucellaceae</taxon>
        <taxon>Brucella/Ochrobactrum group</taxon>
        <taxon>Brucella</taxon>
    </lineage>
</organism>
<protein>
    <submittedName>
        <fullName evidence="1">Uncharacterized protein</fullName>
    </submittedName>
</protein>
<reference evidence="1" key="1">
    <citation type="submission" date="2020-09" db="EMBL/GenBank/DDBJ databases">
        <authorList>
            <person name="Dalcin Martins P."/>
        </authorList>
    </citation>
    <scope>NUCLEOTIDE SEQUENCE</scope>
    <source>
        <strain evidence="1">MAG47</strain>
    </source>
</reference>
<name>A0A8I0N705_BRUAN</name>
<evidence type="ECO:0000313" key="1">
    <source>
        <dbReference type="EMBL" id="MBE0561850.1"/>
    </source>
</evidence>
<evidence type="ECO:0000313" key="2">
    <source>
        <dbReference type="Proteomes" id="UP000642265"/>
    </source>
</evidence>
<dbReference type="EMBL" id="JACZKO010000038">
    <property type="protein sequence ID" value="MBE0561850.1"/>
    <property type="molecule type" value="Genomic_DNA"/>
</dbReference>
<gene>
    <name evidence="1" type="ORF">IH622_13690</name>
</gene>
<dbReference type="Proteomes" id="UP000642265">
    <property type="component" value="Unassembled WGS sequence"/>
</dbReference>